<evidence type="ECO:0000259" key="11">
    <source>
        <dbReference type="PROSITE" id="PS50102"/>
    </source>
</evidence>
<dbReference type="InterPro" id="IPR036443">
    <property type="entry name" value="Znf_RanBP2_sf"/>
</dbReference>
<feature type="compositionally biased region" description="Gly residues" evidence="10">
    <location>
        <begin position="115"/>
        <end position="124"/>
    </location>
</feature>
<evidence type="ECO:0007829" key="15">
    <source>
        <dbReference type="PeptideAtlas" id="A0A498LHJ0"/>
    </source>
</evidence>
<evidence type="ECO:0000256" key="6">
    <source>
        <dbReference type="ARBA" id="ARBA00022884"/>
    </source>
</evidence>
<evidence type="ECO:0000256" key="9">
    <source>
        <dbReference type="PROSITE-ProRule" id="PRU00322"/>
    </source>
</evidence>
<feature type="compositionally biased region" description="Gly residues" evidence="10">
    <location>
        <begin position="185"/>
        <end position="197"/>
    </location>
</feature>
<dbReference type="GO" id="GO:0008270">
    <property type="term" value="F:zinc ion binding"/>
    <property type="evidence" value="ECO:0007669"/>
    <property type="project" value="UniProtKB-KW"/>
</dbReference>
<dbReference type="InterPro" id="IPR000504">
    <property type="entry name" value="RRM_dom"/>
</dbReference>
<keyword evidence="5" id="KW-0862">Zinc</keyword>
<dbReference type="PROSITE" id="PS50199">
    <property type="entry name" value="ZF_RANBP2_2"/>
    <property type="match status" value="1"/>
</dbReference>
<evidence type="ECO:0000313" key="14">
    <source>
        <dbReference type="Proteomes" id="UP000290572"/>
    </source>
</evidence>
<keyword evidence="6 8" id="KW-0694">RNA-binding</keyword>
<dbReference type="PANTHER" id="PTHR23238">
    <property type="entry name" value="RNA BINDING PROTEIN"/>
    <property type="match status" value="1"/>
</dbReference>
<feature type="compositionally biased region" description="Low complexity" evidence="10">
    <location>
        <begin position="39"/>
        <end position="49"/>
    </location>
</feature>
<dbReference type="Pfam" id="PF00076">
    <property type="entry name" value="RRM_1"/>
    <property type="match status" value="1"/>
</dbReference>
<comment type="subcellular location">
    <subcellularLocation>
        <location evidence="1">Nucleus</location>
    </subcellularLocation>
</comment>
<dbReference type="InterPro" id="IPR034870">
    <property type="entry name" value="TET_fam"/>
</dbReference>
<dbReference type="GO" id="GO:0005634">
    <property type="term" value="C:nucleus"/>
    <property type="evidence" value="ECO:0007669"/>
    <property type="project" value="UniProtKB-SubCell"/>
</dbReference>
<feature type="domain" description="RanBP2-type" evidence="12">
    <location>
        <begin position="300"/>
        <end position="331"/>
    </location>
</feature>
<accession>A0A498LHJ0</accession>
<dbReference type="InterPro" id="IPR035979">
    <property type="entry name" value="RBD_domain_sf"/>
</dbReference>
<feature type="compositionally biased region" description="Basic and acidic residues" evidence="10">
    <location>
        <begin position="141"/>
        <end position="184"/>
    </location>
</feature>
<organism evidence="13 14">
    <name type="scientific">Labeo rohita</name>
    <name type="common">Indian major carp</name>
    <name type="synonym">Cyprinus rohita</name>
    <dbReference type="NCBI Taxonomy" id="84645"/>
    <lineage>
        <taxon>Eukaryota</taxon>
        <taxon>Metazoa</taxon>
        <taxon>Chordata</taxon>
        <taxon>Craniata</taxon>
        <taxon>Vertebrata</taxon>
        <taxon>Euteleostomi</taxon>
        <taxon>Actinopterygii</taxon>
        <taxon>Neopterygii</taxon>
        <taxon>Teleostei</taxon>
        <taxon>Ostariophysi</taxon>
        <taxon>Cypriniformes</taxon>
        <taxon>Cyprinidae</taxon>
        <taxon>Labeoninae</taxon>
        <taxon>Labeonini</taxon>
        <taxon>Labeo</taxon>
    </lineage>
</organism>
<dbReference type="EMBL" id="QBIY01013379">
    <property type="protein sequence ID" value="RXN06124.1"/>
    <property type="molecule type" value="Genomic_DNA"/>
</dbReference>
<protein>
    <submittedName>
        <fullName evidence="13">RNA-binding FUS-like isoform X1</fullName>
    </submittedName>
</protein>
<keyword evidence="3" id="KW-0479">Metal-binding</keyword>
<evidence type="ECO:0000256" key="4">
    <source>
        <dbReference type="ARBA" id="ARBA00022771"/>
    </source>
</evidence>
<dbReference type="SUPFAM" id="SSF90209">
    <property type="entry name" value="Ran binding protein zinc finger-like"/>
    <property type="match status" value="1"/>
</dbReference>
<dbReference type="SMART" id="SM00547">
    <property type="entry name" value="ZnF_RBZ"/>
    <property type="match status" value="1"/>
</dbReference>
<dbReference type="GO" id="GO:0006355">
    <property type="term" value="P:regulation of DNA-templated transcription"/>
    <property type="evidence" value="ECO:0007669"/>
    <property type="project" value="InterPro"/>
</dbReference>
<dbReference type="Gene3D" id="4.10.1060.10">
    <property type="entry name" value="Zinc finger, RanBP2-type"/>
    <property type="match status" value="1"/>
</dbReference>
<sequence>MASDSGYGQPGAQQSYGSYGGSQGYPGGQQGYGQGNGSGSYSAQSYGSYGQSGGESYGQSTQGYSSGGYGQQQQQPPQPPPQQQPGYDSYGQQGSESSSSYGDKSYGQQRSYGQQSGGGAGGGAYSQSSGSYGGSQGGYVRRNDGDNRRFGDDSGSDRSEGFRGRGRGGYDRGGYDRGGYDRGGRGGPPSGMGGGDRGGYKNYGGPRDYSQKDDGDGDQDNSDNNTIFVQGLGEDVTTDEVNKKTGKPMINLYTDKATGRLKGEATVSFDDPPSAKAAIDWFDGFRGRGGFGGGPSFDVKGGDWPCPNSSCGNMNFARRYECNRCGTPKPEGDSFGDEVIHNTLTAVIPTLLLQIVVVEADMEVIVGTAADLEEAEEVAASGVETVEDTAAAVEDTKWVEGETTERRDEAGRTEAFTRMPFQTFVYCGVGMRGYGERFVSAILSVA</sequence>
<dbReference type="Proteomes" id="UP000290572">
    <property type="component" value="Unassembled WGS sequence"/>
</dbReference>
<gene>
    <name evidence="13" type="ORF">ROHU_033019</name>
</gene>
<evidence type="ECO:0000313" key="13">
    <source>
        <dbReference type="EMBL" id="RXN06124.1"/>
    </source>
</evidence>
<evidence type="ECO:0000256" key="10">
    <source>
        <dbReference type="SAM" id="MobiDB-lite"/>
    </source>
</evidence>
<keyword evidence="14" id="KW-1185">Reference proteome</keyword>
<dbReference type="FunFam" id="4.10.1060.10:FF:000008">
    <property type="entry name" value="TATA-binding protein-associated factor 2N isoform X1"/>
    <property type="match status" value="1"/>
</dbReference>
<feature type="compositionally biased region" description="Low complexity" evidence="10">
    <location>
        <begin position="1"/>
        <end position="17"/>
    </location>
</feature>
<proteinExistence type="evidence at protein level"/>
<dbReference type="STRING" id="84645.A0A498LHJ0"/>
<name>A0A498LHJ0_LABRO</name>
<keyword evidence="15" id="KW-1267">Proteomics identification</keyword>
<comment type="similarity">
    <text evidence="2">Belongs to the RRM TET family.</text>
</comment>
<reference evidence="13 14" key="1">
    <citation type="submission" date="2018-03" db="EMBL/GenBank/DDBJ databases">
        <title>Draft genome sequence of Rohu Carp (Labeo rohita).</title>
        <authorList>
            <person name="Das P."/>
            <person name="Kushwaha B."/>
            <person name="Joshi C.G."/>
            <person name="Kumar D."/>
            <person name="Nagpure N.S."/>
            <person name="Sahoo L."/>
            <person name="Das S.P."/>
            <person name="Bit A."/>
            <person name="Patnaik S."/>
            <person name="Meher P.K."/>
            <person name="Jayasankar P."/>
            <person name="Koringa P.G."/>
            <person name="Patel N.V."/>
            <person name="Hinsu A.T."/>
            <person name="Kumar R."/>
            <person name="Pandey M."/>
            <person name="Agarwal S."/>
            <person name="Srivastava S."/>
            <person name="Singh M."/>
            <person name="Iquebal M.A."/>
            <person name="Jaiswal S."/>
            <person name="Angadi U.B."/>
            <person name="Kumar N."/>
            <person name="Raza M."/>
            <person name="Shah T.M."/>
            <person name="Rai A."/>
            <person name="Jena J.K."/>
        </authorList>
    </citation>
    <scope>NUCLEOTIDE SEQUENCE [LARGE SCALE GENOMIC DNA]</scope>
    <source>
        <strain evidence="13">DASCIFA01</strain>
        <tissue evidence="13">Testis</tissue>
    </source>
</reference>
<evidence type="ECO:0000256" key="8">
    <source>
        <dbReference type="PROSITE-ProRule" id="PRU00176"/>
    </source>
</evidence>
<dbReference type="SUPFAM" id="SSF54928">
    <property type="entry name" value="RNA-binding domain, RBD"/>
    <property type="match status" value="1"/>
</dbReference>
<dbReference type="PROSITE" id="PS50102">
    <property type="entry name" value="RRM"/>
    <property type="match status" value="1"/>
</dbReference>
<evidence type="ECO:0000256" key="2">
    <source>
        <dbReference type="ARBA" id="ARBA00008448"/>
    </source>
</evidence>
<dbReference type="InterPro" id="IPR001876">
    <property type="entry name" value="Znf_RanBP2"/>
</dbReference>
<feature type="compositionally biased region" description="Low complexity" evidence="10">
    <location>
        <begin position="84"/>
        <end position="114"/>
    </location>
</feature>
<evidence type="ECO:0000256" key="3">
    <source>
        <dbReference type="ARBA" id="ARBA00022723"/>
    </source>
</evidence>
<keyword evidence="7" id="KW-0539">Nucleus</keyword>
<dbReference type="PROSITE" id="PS01358">
    <property type="entry name" value="ZF_RANBP2_1"/>
    <property type="match status" value="1"/>
</dbReference>
<dbReference type="AlphaFoldDB" id="A0A498LHJ0"/>
<dbReference type="SMART" id="SM00360">
    <property type="entry name" value="RRM"/>
    <property type="match status" value="1"/>
</dbReference>
<feature type="domain" description="RRM" evidence="11">
    <location>
        <begin position="225"/>
        <end position="288"/>
    </location>
</feature>
<dbReference type="GO" id="GO:0003723">
    <property type="term" value="F:RNA binding"/>
    <property type="evidence" value="ECO:0007669"/>
    <property type="project" value="UniProtKB-UniRule"/>
</dbReference>
<comment type="caution">
    <text evidence="13">The sequence shown here is derived from an EMBL/GenBank/DDBJ whole genome shotgun (WGS) entry which is preliminary data.</text>
</comment>
<dbReference type="InterPro" id="IPR012677">
    <property type="entry name" value="Nucleotide-bd_a/b_plait_sf"/>
</dbReference>
<feature type="compositionally biased region" description="Gly residues" evidence="10">
    <location>
        <begin position="18"/>
        <end position="38"/>
    </location>
</feature>
<dbReference type="Pfam" id="PF00641">
    <property type="entry name" value="Zn_ribbon_RanBP"/>
    <property type="match status" value="1"/>
</dbReference>
<keyword evidence="4 9" id="KW-0863">Zinc-finger</keyword>
<evidence type="ECO:0000259" key="12">
    <source>
        <dbReference type="PROSITE" id="PS50199"/>
    </source>
</evidence>
<dbReference type="Gene3D" id="3.30.70.330">
    <property type="match status" value="1"/>
</dbReference>
<evidence type="ECO:0000256" key="7">
    <source>
        <dbReference type="ARBA" id="ARBA00023242"/>
    </source>
</evidence>
<evidence type="ECO:0000256" key="1">
    <source>
        <dbReference type="ARBA" id="ARBA00004123"/>
    </source>
</evidence>
<evidence type="ECO:0000256" key="5">
    <source>
        <dbReference type="ARBA" id="ARBA00022833"/>
    </source>
</evidence>
<feature type="region of interest" description="Disordered" evidence="10">
    <location>
        <begin position="1"/>
        <end position="225"/>
    </location>
</feature>